<dbReference type="InParanoid" id="A0A2G5DBS4"/>
<dbReference type="AlphaFoldDB" id="A0A2G5DBS4"/>
<gene>
    <name evidence="2" type="ORF">AQUCO_02300034v1</name>
</gene>
<accession>A0A2G5DBS4</accession>
<name>A0A2G5DBS4_AQUCA</name>
<protein>
    <submittedName>
        <fullName evidence="2">Uncharacterized protein</fullName>
    </submittedName>
</protein>
<evidence type="ECO:0000313" key="3">
    <source>
        <dbReference type="Proteomes" id="UP000230069"/>
    </source>
</evidence>
<proteinExistence type="predicted"/>
<dbReference type="EMBL" id="KZ305040">
    <property type="protein sequence ID" value="PIA40978.1"/>
    <property type="molecule type" value="Genomic_DNA"/>
</dbReference>
<organism evidence="2 3">
    <name type="scientific">Aquilegia coerulea</name>
    <name type="common">Rocky mountain columbine</name>
    <dbReference type="NCBI Taxonomy" id="218851"/>
    <lineage>
        <taxon>Eukaryota</taxon>
        <taxon>Viridiplantae</taxon>
        <taxon>Streptophyta</taxon>
        <taxon>Embryophyta</taxon>
        <taxon>Tracheophyta</taxon>
        <taxon>Spermatophyta</taxon>
        <taxon>Magnoliopsida</taxon>
        <taxon>Ranunculales</taxon>
        <taxon>Ranunculaceae</taxon>
        <taxon>Thalictroideae</taxon>
        <taxon>Aquilegia</taxon>
    </lineage>
</organism>
<sequence length="85" mass="9737">MEVDIQLSNTKKMPVSGKGLPDNGRYDSNKARLKILLLELNSSQNKIQHCNRQTVVEEIMAVLDFVSFTYVTQLYISNKTGFNYH</sequence>
<feature type="region of interest" description="Disordered" evidence="1">
    <location>
        <begin position="1"/>
        <end position="26"/>
    </location>
</feature>
<evidence type="ECO:0000313" key="2">
    <source>
        <dbReference type="EMBL" id="PIA40978.1"/>
    </source>
</evidence>
<keyword evidence="3" id="KW-1185">Reference proteome</keyword>
<evidence type="ECO:0000256" key="1">
    <source>
        <dbReference type="SAM" id="MobiDB-lite"/>
    </source>
</evidence>
<feature type="compositionally biased region" description="Polar residues" evidence="1">
    <location>
        <begin position="1"/>
        <end position="11"/>
    </location>
</feature>
<dbReference type="Proteomes" id="UP000230069">
    <property type="component" value="Unassembled WGS sequence"/>
</dbReference>
<reference evidence="2 3" key="1">
    <citation type="submission" date="2017-09" db="EMBL/GenBank/DDBJ databases">
        <title>WGS assembly of Aquilegia coerulea Goldsmith.</title>
        <authorList>
            <person name="Hodges S."/>
            <person name="Kramer E."/>
            <person name="Nordborg M."/>
            <person name="Tomkins J."/>
            <person name="Borevitz J."/>
            <person name="Derieg N."/>
            <person name="Yan J."/>
            <person name="Mihaltcheva S."/>
            <person name="Hayes R.D."/>
            <person name="Rokhsar D."/>
        </authorList>
    </citation>
    <scope>NUCLEOTIDE SEQUENCE [LARGE SCALE GENOMIC DNA]</scope>
    <source>
        <strain evidence="3">cv. Goldsmith</strain>
    </source>
</reference>